<reference evidence="3" key="1">
    <citation type="submission" date="2011-02" db="EMBL/GenBank/DDBJ databases">
        <title>The Genome Sequence of Capsaspora owczarzaki ATCC 30864.</title>
        <authorList>
            <person name="Russ C."/>
            <person name="Cuomo C."/>
            <person name="Burger G."/>
            <person name="Gray M.W."/>
            <person name="Holland P.W.H."/>
            <person name="King N."/>
            <person name="Lang F.B.F."/>
            <person name="Roger A.J."/>
            <person name="Ruiz-Trillo I."/>
            <person name="Young S.K."/>
            <person name="Zeng Q."/>
            <person name="Gargeya S."/>
            <person name="Alvarado L."/>
            <person name="Berlin A."/>
            <person name="Chapman S.B."/>
            <person name="Chen Z."/>
            <person name="Freedman E."/>
            <person name="Gellesch M."/>
            <person name="Goldberg J."/>
            <person name="Griggs A."/>
            <person name="Gujja S."/>
            <person name="Heilman E."/>
            <person name="Heiman D."/>
            <person name="Howarth C."/>
            <person name="Mehta T."/>
            <person name="Neiman D."/>
            <person name="Pearson M."/>
            <person name="Roberts A."/>
            <person name="Saif S."/>
            <person name="Shea T."/>
            <person name="Shenoy N."/>
            <person name="Sisk P."/>
            <person name="Stolte C."/>
            <person name="Sykes S."/>
            <person name="White J."/>
            <person name="Yandava C."/>
            <person name="Haas B."/>
            <person name="Nusbaum C."/>
            <person name="Birren B."/>
        </authorList>
    </citation>
    <scope>NUCLEOTIDE SEQUENCE</scope>
    <source>
        <strain evidence="3">ATCC 30864</strain>
    </source>
</reference>
<name>A0A0D2VIR7_CAPO3</name>
<keyword evidence="1" id="KW-0472">Membrane</keyword>
<evidence type="ECO:0000256" key="1">
    <source>
        <dbReference type="SAM" id="Phobius"/>
    </source>
</evidence>
<evidence type="ECO:0000313" key="3">
    <source>
        <dbReference type="Proteomes" id="UP000008743"/>
    </source>
</evidence>
<keyword evidence="1" id="KW-1133">Transmembrane helix</keyword>
<dbReference type="AlphaFoldDB" id="A0A0D2VIR7"/>
<evidence type="ECO:0000313" key="2">
    <source>
        <dbReference type="EMBL" id="KJE89882.1"/>
    </source>
</evidence>
<organism evidence="2 3">
    <name type="scientific">Capsaspora owczarzaki (strain ATCC 30864)</name>
    <dbReference type="NCBI Taxonomy" id="595528"/>
    <lineage>
        <taxon>Eukaryota</taxon>
        <taxon>Filasterea</taxon>
        <taxon>Capsaspora</taxon>
    </lineage>
</organism>
<gene>
    <name evidence="2" type="ORF">CAOG_001292</name>
</gene>
<accession>A0A0D2VIR7</accession>
<feature type="transmembrane region" description="Helical" evidence="1">
    <location>
        <begin position="20"/>
        <end position="41"/>
    </location>
</feature>
<dbReference type="EMBL" id="KE346361">
    <property type="protein sequence ID" value="KJE89882.1"/>
    <property type="molecule type" value="Genomic_DNA"/>
</dbReference>
<proteinExistence type="predicted"/>
<protein>
    <submittedName>
        <fullName evidence="2">Uncharacterized protein</fullName>
    </submittedName>
</protein>
<sequence>MSAAAAAAKFRLRTPTLGEIAQPIGPFVVGFGVVGAIILNLPWPAASQYYKSPYKAARDNLRPEH</sequence>
<keyword evidence="3" id="KW-1185">Reference proteome</keyword>
<dbReference type="InParanoid" id="A0A0D2VIR7"/>
<dbReference type="RefSeq" id="XP_004349812.1">
    <property type="nucleotide sequence ID" value="XM_004349762.2"/>
</dbReference>
<keyword evidence="1" id="KW-0812">Transmembrane</keyword>
<dbReference type="Proteomes" id="UP000008743">
    <property type="component" value="Unassembled WGS sequence"/>
</dbReference>